<dbReference type="Proteomes" id="UP001156216">
    <property type="component" value="Chromosome"/>
</dbReference>
<organism evidence="1 2">
    <name type="scientific">Bacteroides thetaiotaomicron</name>
    <dbReference type="NCBI Taxonomy" id="818"/>
    <lineage>
        <taxon>Bacteria</taxon>
        <taxon>Pseudomonadati</taxon>
        <taxon>Bacteroidota</taxon>
        <taxon>Bacteroidia</taxon>
        <taxon>Bacteroidales</taxon>
        <taxon>Bacteroidaceae</taxon>
        <taxon>Bacteroides</taxon>
    </lineage>
</organism>
<gene>
    <name evidence="1" type="ORF">KQP59_14505</name>
</gene>
<dbReference type="EMBL" id="CP083681">
    <property type="protein sequence ID" value="UYU69508.1"/>
    <property type="molecule type" value="Genomic_DNA"/>
</dbReference>
<proteinExistence type="predicted"/>
<evidence type="ECO:0000313" key="2">
    <source>
        <dbReference type="Proteomes" id="UP001156216"/>
    </source>
</evidence>
<accession>A0AA46U7K0</accession>
<dbReference type="AlphaFoldDB" id="A0AA46U7K0"/>
<name>A0AA46U7K0_BACT4</name>
<evidence type="ECO:0000313" key="1">
    <source>
        <dbReference type="EMBL" id="UYU69508.1"/>
    </source>
</evidence>
<dbReference type="RefSeq" id="WP_022471945.1">
    <property type="nucleotide sequence ID" value="NZ_AP022660.1"/>
</dbReference>
<reference evidence="1" key="1">
    <citation type="submission" date="2021-06" db="EMBL/GenBank/DDBJ databases">
        <title>Interrogation of the integrated mobile genetic elements in gut-associated Bacteroides with a consensus prediction approach.</title>
        <authorList>
            <person name="Campbell D.E."/>
            <person name="Leigh J.R."/>
            <person name="Kim T."/>
            <person name="England W."/>
            <person name="Whitaker R.J."/>
            <person name="Degnan P.H."/>
        </authorList>
    </citation>
    <scope>NUCLEOTIDE SEQUENCE</scope>
    <source>
        <strain evidence="1">VPI-BTDOT2</strain>
    </source>
</reference>
<sequence length="50" mass="5645">MSKIVPKQNILRPFCLFIEYRYLKIQSHATVSVMIKASAASLSQKGNYGL</sequence>
<protein>
    <submittedName>
        <fullName evidence="1">Uncharacterized protein</fullName>
    </submittedName>
</protein>